<name>A0A5M8PUF5_9LECA</name>
<comment type="caution">
    <text evidence="1">The sequence shown here is derived from an EMBL/GenBank/DDBJ whole genome shotgun (WGS) entry which is preliminary data.</text>
</comment>
<protein>
    <submittedName>
        <fullName evidence="1">Uncharacterized protein</fullName>
    </submittedName>
</protein>
<dbReference type="InterPro" id="IPR009003">
    <property type="entry name" value="Peptidase_S1_PA"/>
</dbReference>
<proteinExistence type="predicted"/>
<dbReference type="Gene3D" id="2.40.10.10">
    <property type="entry name" value="Trypsin-like serine proteases"/>
    <property type="match status" value="1"/>
</dbReference>
<dbReference type="InterPro" id="IPR043504">
    <property type="entry name" value="Peptidase_S1_PA_chymotrypsin"/>
</dbReference>
<dbReference type="OrthoDB" id="5424209at2759"/>
<dbReference type="AlphaFoldDB" id="A0A5M8PUF5"/>
<evidence type="ECO:0000313" key="2">
    <source>
        <dbReference type="Proteomes" id="UP000324767"/>
    </source>
</evidence>
<organism evidence="1 2">
    <name type="scientific">Lasallia pustulata</name>
    <dbReference type="NCBI Taxonomy" id="136370"/>
    <lineage>
        <taxon>Eukaryota</taxon>
        <taxon>Fungi</taxon>
        <taxon>Dikarya</taxon>
        <taxon>Ascomycota</taxon>
        <taxon>Pezizomycotina</taxon>
        <taxon>Lecanoromycetes</taxon>
        <taxon>OSLEUM clade</taxon>
        <taxon>Umbilicariomycetidae</taxon>
        <taxon>Umbilicariales</taxon>
        <taxon>Umbilicariaceae</taxon>
        <taxon>Lasallia</taxon>
    </lineage>
</organism>
<sequence>MGYGAFTTPYKNAPEMDSGISVSNNAWATGTFGGYVELSDGRSAPKLCGLTCHHVLRPPPQPSVMTHEVFSPYDSATSSENITISHPSMGDHQESMRGDQRSAQKERYRLQELHERIDMLGNEAHPKLFQQVDRLKERITYHEERLQAAEVNREIGKVMFSSGYKVSGDYGCVLDWGLIELYPTRTGCNLLPDRSATVTYSIDAVELHGRAEKFGRTTGHTGGVINPVDSYVRFPGSQFALETREIVVLSETRTKVFSEGGDSGAWVLDSVGALMGMTWGGFTCRQGTFVTPIKAITDDIRSQTGHNVRLPDGYLI</sequence>
<gene>
    <name evidence="1" type="ORF">FRX48_04416</name>
</gene>
<evidence type="ECO:0000313" key="1">
    <source>
        <dbReference type="EMBL" id="KAA6412264.1"/>
    </source>
</evidence>
<reference evidence="1 2" key="1">
    <citation type="submission" date="2019-09" db="EMBL/GenBank/DDBJ databases">
        <title>The hologenome of the rock-dwelling lichen Lasallia pustulata.</title>
        <authorList>
            <person name="Greshake Tzovaras B."/>
            <person name="Segers F."/>
            <person name="Bicker A."/>
            <person name="Dal Grande F."/>
            <person name="Otte J."/>
            <person name="Hankeln T."/>
            <person name="Schmitt I."/>
            <person name="Ebersberger I."/>
        </authorList>
    </citation>
    <scope>NUCLEOTIDE SEQUENCE [LARGE SCALE GENOMIC DNA]</scope>
    <source>
        <strain evidence="1">A1-1</strain>
    </source>
</reference>
<dbReference type="EMBL" id="VXIT01000006">
    <property type="protein sequence ID" value="KAA6412264.1"/>
    <property type="molecule type" value="Genomic_DNA"/>
</dbReference>
<dbReference type="Proteomes" id="UP000324767">
    <property type="component" value="Unassembled WGS sequence"/>
</dbReference>
<accession>A0A5M8PUF5</accession>
<dbReference type="SUPFAM" id="SSF50494">
    <property type="entry name" value="Trypsin-like serine proteases"/>
    <property type="match status" value="1"/>
</dbReference>